<dbReference type="InterPro" id="IPR017441">
    <property type="entry name" value="Protein_kinase_ATP_BS"/>
</dbReference>
<evidence type="ECO:0000256" key="2">
    <source>
        <dbReference type="ARBA" id="ARBA00022741"/>
    </source>
</evidence>
<dbReference type="InterPro" id="IPR011009">
    <property type="entry name" value="Kinase-like_dom_sf"/>
</dbReference>
<keyword evidence="7" id="KW-0812">Transmembrane</keyword>
<dbReference type="CDD" id="cd14014">
    <property type="entry name" value="STKc_PknB_like"/>
    <property type="match status" value="1"/>
</dbReference>
<evidence type="ECO:0000256" key="6">
    <source>
        <dbReference type="SAM" id="MobiDB-lite"/>
    </source>
</evidence>
<evidence type="ECO:0000259" key="8">
    <source>
        <dbReference type="PROSITE" id="PS50011"/>
    </source>
</evidence>
<keyword evidence="4 5" id="KW-0067">ATP-binding</keyword>
<keyword evidence="3 9" id="KW-0418">Kinase</keyword>
<dbReference type="Gene3D" id="1.10.510.10">
    <property type="entry name" value="Transferase(Phosphotransferase) domain 1"/>
    <property type="match status" value="1"/>
</dbReference>
<dbReference type="Proteomes" id="UP001569904">
    <property type="component" value="Unassembled WGS sequence"/>
</dbReference>
<evidence type="ECO:0000313" key="10">
    <source>
        <dbReference type="Proteomes" id="UP001569904"/>
    </source>
</evidence>
<organism evidence="9 10">
    <name type="scientific">Actinomadura chokoriensis</name>
    <dbReference type="NCBI Taxonomy" id="454156"/>
    <lineage>
        <taxon>Bacteria</taxon>
        <taxon>Bacillati</taxon>
        <taxon>Actinomycetota</taxon>
        <taxon>Actinomycetes</taxon>
        <taxon>Streptosporangiales</taxon>
        <taxon>Thermomonosporaceae</taxon>
        <taxon>Actinomadura</taxon>
    </lineage>
</organism>
<keyword evidence="10" id="KW-1185">Reference proteome</keyword>
<keyword evidence="1 9" id="KW-0808">Transferase</keyword>
<evidence type="ECO:0000256" key="3">
    <source>
        <dbReference type="ARBA" id="ARBA00022777"/>
    </source>
</evidence>
<dbReference type="PANTHER" id="PTHR43289:SF34">
    <property type="entry name" value="SERINE_THREONINE-PROTEIN KINASE YBDM-RELATED"/>
    <property type="match status" value="1"/>
</dbReference>
<feature type="transmembrane region" description="Helical" evidence="7">
    <location>
        <begin position="332"/>
        <end position="354"/>
    </location>
</feature>
<dbReference type="GO" id="GO:0004674">
    <property type="term" value="F:protein serine/threonine kinase activity"/>
    <property type="evidence" value="ECO:0007669"/>
    <property type="project" value="UniProtKB-EC"/>
</dbReference>
<protein>
    <submittedName>
        <fullName evidence="9">Serine/threonine-protein kinase</fullName>
        <ecNumber evidence="9">2.7.11.1</ecNumber>
    </submittedName>
</protein>
<dbReference type="RefSeq" id="WP_371941310.1">
    <property type="nucleotide sequence ID" value="NZ_JAXCEH010000007.1"/>
</dbReference>
<keyword evidence="2 5" id="KW-0547">Nucleotide-binding</keyword>
<keyword evidence="7" id="KW-1133">Transmembrane helix</keyword>
<evidence type="ECO:0000256" key="4">
    <source>
        <dbReference type="ARBA" id="ARBA00022840"/>
    </source>
</evidence>
<dbReference type="SMART" id="SM00220">
    <property type="entry name" value="S_TKc"/>
    <property type="match status" value="1"/>
</dbReference>
<dbReference type="Pfam" id="PF00069">
    <property type="entry name" value="Pkinase"/>
    <property type="match status" value="1"/>
</dbReference>
<dbReference type="PROSITE" id="PS00108">
    <property type="entry name" value="PROTEIN_KINASE_ST"/>
    <property type="match status" value="1"/>
</dbReference>
<comment type="caution">
    <text evidence="9">The sequence shown here is derived from an EMBL/GenBank/DDBJ whole genome shotgun (WGS) entry which is preliminary data.</text>
</comment>
<proteinExistence type="predicted"/>
<dbReference type="SUPFAM" id="SSF56112">
    <property type="entry name" value="Protein kinase-like (PK-like)"/>
    <property type="match status" value="1"/>
</dbReference>
<keyword evidence="7" id="KW-0472">Membrane</keyword>
<dbReference type="EC" id="2.7.11.1" evidence="9"/>
<feature type="compositionally biased region" description="Low complexity" evidence="6">
    <location>
        <begin position="303"/>
        <end position="313"/>
    </location>
</feature>
<dbReference type="Gene3D" id="3.30.200.20">
    <property type="entry name" value="Phosphorylase Kinase, domain 1"/>
    <property type="match status" value="1"/>
</dbReference>
<name>A0ABV4QWC0_9ACTN</name>
<evidence type="ECO:0000256" key="7">
    <source>
        <dbReference type="SAM" id="Phobius"/>
    </source>
</evidence>
<evidence type="ECO:0000256" key="5">
    <source>
        <dbReference type="PROSITE-ProRule" id="PRU10141"/>
    </source>
</evidence>
<sequence length="590" mass="61441">MDALGPEDPRSAGPYRLIARLGAGGMGRVFLGRSQRGRTVAVKLVHPELMREPATRRRFRHEVEAARKVGGEWTAAVLDADTESDAPWVATAYVPGPGLKDVVESHGPLPEPSVLALAAGLARALNGVHGNDLIHRDVKPSNVLITIDGPRLIDFGIARSAEVGLGTRSGGIIGSPGFMSPEQVRGRPLTPASDVFSLGAVLAFAATGRPPFGDGGVHARMFRIASEPADLGGLDGPVRDLVERCLAKDPAARPALDDLLVGPLADPPGGAWLPAEVTAELGRHAAQLLEVEEPREPSPVPGAPAALPAATSPGPAPGDTRGGLPGRRKMPFYLGAGAAATVVVLVSGLPFALLRDQDAGARDGGGAAASGTARDVPLGMLGTWEGRSEAFDGPSARLQRITIRRGTVGEQVADLHTATADALCEYEGVLKEGGSTIRLNTQLVRSFRSRCADRVEVVLTLEAGKVRWKGPGPVQMLFGARNQAVPQRLQGVWQWAGGAQAPSPRQVELGSDDVGSEAVTVVAPGRDGAQCIAKAILVSAEKDIVLFPSRLIAGQCELDGLQKIAPQGDGAAYWASFARGESGNLRQYVG</sequence>
<dbReference type="InterPro" id="IPR000719">
    <property type="entry name" value="Prot_kinase_dom"/>
</dbReference>
<dbReference type="EMBL" id="JAXCEH010000007">
    <property type="protein sequence ID" value="MFA1554761.1"/>
    <property type="molecule type" value="Genomic_DNA"/>
</dbReference>
<dbReference type="PROSITE" id="PS50011">
    <property type="entry name" value="PROTEIN_KINASE_DOM"/>
    <property type="match status" value="1"/>
</dbReference>
<feature type="binding site" evidence="5">
    <location>
        <position position="43"/>
    </location>
    <ligand>
        <name>ATP</name>
        <dbReference type="ChEBI" id="CHEBI:30616"/>
    </ligand>
</feature>
<dbReference type="InterPro" id="IPR008271">
    <property type="entry name" value="Ser/Thr_kinase_AS"/>
</dbReference>
<evidence type="ECO:0000313" key="9">
    <source>
        <dbReference type="EMBL" id="MFA1554761.1"/>
    </source>
</evidence>
<feature type="region of interest" description="Disordered" evidence="6">
    <location>
        <begin position="292"/>
        <end position="324"/>
    </location>
</feature>
<evidence type="ECO:0000256" key="1">
    <source>
        <dbReference type="ARBA" id="ARBA00022679"/>
    </source>
</evidence>
<gene>
    <name evidence="9" type="ORF">SM436_13805</name>
</gene>
<feature type="domain" description="Protein kinase" evidence="8">
    <location>
        <begin position="15"/>
        <end position="273"/>
    </location>
</feature>
<dbReference type="PANTHER" id="PTHR43289">
    <property type="entry name" value="MITOGEN-ACTIVATED PROTEIN KINASE KINASE KINASE 20-RELATED"/>
    <property type="match status" value="1"/>
</dbReference>
<dbReference type="PROSITE" id="PS00107">
    <property type="entry name" value="PROTEIN_KINASE_ATP"/>
    <property type="match status" value="1"/>
</dbReference>
<reference evidence="9 10" key="1">
    <citation type="submission" date="2023-11" db="EMBL/GenBank/DDBJ databases">
        <title>Actinomadura monticuli sp. nov., isolated from volcanic ash.</title>
        <authorList>
            <person name="Lee S.D."/>
            <person name="Yang H."/>
            <person name="Kim I.S."/>
        </authorList>
    </citation>
    <scope>NUCLEOTIDE SEQUENCE [LARGE SCALE GENOMIC DNA]</scope>
    <source>
        <strain evidence="9 10">DSM 45346</strain>
    </source>
</reference>
<accession>A0ABV4QWC0</accession>